<dbReference type="Proteomes" id="UP000799437">
    <property type="component" value="Unassembled WGS sequence"/>
</dbReference>
<dbReference type="GeneID" id="54484605"/>
<evidence type="ECO:0000256" key="5">
    <source>
        <dbReference type="SAM" id="MobiDB-lite"/>
    </source>
</evidence>
<keyword evidence="1" id="KW-0156">Chromatin regulator</keyword>
<feature type="compositionally biased region" description="Polar residues" evidence="5">
    <location>
        <begin position="205"/>
        <end position="228"/>
    </location>
</feature>
<dbReference type="InterPro" id="IPR052406">
    <property type="entry name" value="Chromatin_Remodeling_Comp"/>
</dbReference>
<dbReference type="GO" id="GO:0016586">
    <property type="term" value="C:RSC-type complex"/>
    <property type="evidence" value="ECO:0007669"/>
    <property type="project" value="TreeGrafter"/>
</dbReference>
<keyword evidence="2" id="KW-0805">Transcription regulation</keyword>
<dbReference type="GO" id="GO:0003677">
    <property type="term" value="F:DNA binding"/>
    <property type="evidence" value="ECO:0007669"/>
    <property type="project" value="InterPro"/>
</dbReference>
<reference evidence="8" key="1">
    <citation type="journal article" date="2020" name="Stud. Mycol.">
        <title>101 Dothideomycetes genomes: a test case for predicting lifestyles and emergence of pathogens.</title>
        <authorList>
            <person name="Haridas S."/>
            <person name="Albert R."/>
            <person name="Binder M."/>
            <person name="Bloem J."/>
            <person name="Labutti K."/>
            <person name="Salamov A."/>
            <person name="Andreopoulos B."/>
            <person name="Baker S."/>
            <person name="Barry K."/>
            <person name="Bills G."/>
            <person name="Bluhm B."/>
            <person name="Cannon C."/>
            <person name="Castanera R."/>
            <person name="Culley D."/>
            <person name="Daum C."/>
            <person name="Ezra D."/>
            <person name="Gonzalez J."/>
            <person name="Henrissat B."/>
            <person name="Kuo A."/>
            <person name="Liang C."/>
            <person name="Lipzen A."/>
            <person name="Lutzoni F."/>
            <person name="Magnuson J."/>
            <person name="Mondo S."/>
            <person name="Nolan M."/>
            <person name="Ohm R."/>
            <person name="Pangilinan J."/>
            <person name="Park H.-J."/>
            <person name="Ramirez L."/>
            <person name="Alfaro M."/>
            <person name="Sun H."/>
            <person name="Tritt A."/>
            <person name="Yoshinaga Y."/>
            <person name="Zwiers L.-H."/>
            <person name="Turgeon B."/>
            <person name="Goodwin S."/>
            <person name="Spatafora J."/>
            <person name="Crous P."/>
            <person name="Grigoriev I."/>
        </authorList>
    </citation>
    <scope>NUCLEOTIDE SEQUENCE</scope>
    <source>
        <strain evidence="8">CBS 121739</strain>
    </source>
</reference>
<keyword evidence="9" id="KW-1185">Reference proteome</keyword>
<evidence type="ECO:0000313" key="9">
    <source>
        <dbReference type="Proteomes" id="UP000799437"/>
    </source>
</evidence>
<dbReference type="CDD" id="cd16100">
    <property type="entry name" value="ARID"/>
    <property type="match status" value="1"/>
</dbReference>
<evidence type="ECO:0000313" key="8">
    <source>
        <dbReference type="EMBL" id="KAF2760289.1"/>
    </source>
</evidence>
<dbReference type="PANTHER" id="PTHR22970">
    <property type="entry name" value="AT-RICH INTERACTIVE DOMAIN-CONTAINING PROTEIN 2"/>
    <property type="match status" value="1"/>
</dbReference>
<dbReference type="SMART" id="SM01014">
    <property type="entry name" value="ARID"/>
    <property type="match status" value="1"/>
</dbReference>
<dbReference type="FunFam" id="1.10.150.60:FF:000021">
    <property type="entry name" value="Chromatin structure-remodeling complex subunit rsc9"/>
    <property type="match status" value="1"/>
</dbReference>
<dbReference type="InterPro" id="IPR016024">
    <property type="entry name" value="ARM-type_fold"/>
</dbReference>
<dbReference type="SUPFAM" id="SSF46774">
    <property type="entry name" value="ARID-like"/>
    <property type="match status" value="1"/>
</dbReference>
<proteinExistence type="predicted"/>
<dbReference type="Pfam" id="PF01388">
    <property type="entry name" value="ARID"/>
    <property type="match status" value="1"/>
</dbReference>
<protein>
    <recommendedName>
        <fullName evidence="10">RSC complex subunit Rsc9</fullName>
    </recommendedName>
</protein>
<dbReference type="PANTHER" id="PTHR22970:SF14">
    <property type="entry name" value="AT-RICH INTERACTIVE DOMAIN-CONTAINING PROTEIN 2"/>
    <property type="match status" value="1"/>
</dbReference>
<evidence type="ECO:0000259" key="7">
    <source>
        <dbReference type="PROSITE" id="PS51526"/>
    </source>
</evidence>
<keyword evidence="3" id="KW-0804">Transcription</keyword>
<name>A0A6A6WDN2_9PEZI</name>
<keyword evidence="4" id="KW-0539">Nucleus</keyword>
<dbReference type="PROSITE" id="PS51011">
    <property type="entry name" value="ARID"/>
    <property type="match status" value="1"/>
</dbReference>
<evidence type="ECO:0000256" key="4">
    <source>
        <dbReference type="ARBA" id="ARBA00023242"/>
    </source>
</evidence>
<evidence type="ECO:0000256" key="3">
    <source>
        <dbReference type="ARBA" id="ARBA00023163"/>
    </source>
</evidence>
<feature type="domain" description="RFX-type winged-helix" evidence="7">
    <location>
        <begin position="622"/>
        <end position="703"/>
    </location>
</feature>
<feature type="region of interest" description="Disordered" evidence="5">
    <location>
        <begin position="144"/>
        <end position="228"/>
    </location>
</feature>
<dbReference type="SMART" id="SM00501">
    <property type="entry name" value="BRIGHT"/>
    <property type="match status" value="1"/>
</dbReference>
<evidence type="ECO:0008006" key="10">
    <source>
        <dbReference type="Google" id="ProtNLM"/>
    </source>
</evidence>
<dbReference type="SUPFAM" id="SSF48371">
    <property type="entry name" value="ARM repeat"/>
    <property type="match status" value="1"/>
</dbReference>
<dbReference type="GO" id="GO:0006325">
    <property type="term" value="P:chromatin organization"/>
    <property type="evidence" value="ECO:0007669"/>
    <property type="project" value="UniProtKB-KW"/>
</dbReference>
<dbReference type="PROSITE" id="PS51526">
    <property type="entry name" value="RFX_DBD"/>
    <property type="match status" value="1"/>
</dbReference>
<organism evidence="8 9">
    <name type="scientific">Pseudovirgaria hyperparasitica</name>
    <dbReference type="NCBI Taxonomy" id="470096"/>
    <lineage>
        <taxon>Eukaryota</taxon>
        <taxon>Fungi</taxon>
        <taxon>Dikarya</taxon>
        <taxon>Ascomycota</taxon>
        <taxon>Pezizomycotina</taxon>
        <taxon>Dothideomycetes</taxon>
        <taxon>Dothideomycetes incertae sedis</taxon>
        <taxon>Acrospermales</taxon>
        <taxon>Acrospermaceae</taxon>
        <taxon>Pseudovirgaria</taxon>
    </lineage>
</organism>
<evidence type="ECO:0000259" key="6">
    <source>
        <dbReference type="PROSITE" id="PS51011"/>
    </source>
</evidence>
<dbReference type="RefSeq" id="XP_033602740.1">
    <property type="nucleotide sequence ID" value="XM_033743551.1"/>
</dbReference>
<dbReference type="InterPro" id="IPR036431">
    <property type="entry name" value="ARID_dom_sf"/>
</dbReference>
<dbReference type="EMBL" id="ML996568">
    <property type="protein sequence ID" value="KAF2760289.1"/>
    <property type="molecule type" value="Genomic_DNA"/>
</dbReference>
<sequence length="972" mass="108300">MAPARPREPSIDRSEEYEEFMTKLAAYHEKRGTTLEREPKIANRHIDLNKLYKRVCEEGGYDRVSDTKGNKLAWRKLAAEFLPGVSSLITQAFLVKTAYYKNLAAYEITNFHGKEPPPKEILEDLTAKGGDLMNRTVENYFASSNREADMLTNGQDSDDSDQEDKTPKEEKMDIDEPGSTGARVTRGLRHAPPQRVLFQPDAGRQTRNSGIMNSPTPSNLAGGTHVNGLNSGNAGAAMTIAGYEPQQPAPSQVKPVVTPSNNPEHFRNLAVRNRHRSSRKGPAAGMMAPGTGFIGPNIYIRALLALQSGLVEEEAYALHHLVKISHERGDKYQFTGFPGLAEALMTKVLEVSSVFYNVKWDISYTGVGSEPAHVLDGLSGTSNLLGRIRSLERLNVGDDIQDADFIIALGRVNEAGLVLRNMVMLEENAHYVSQIPLIRDLITIVLNLPNHPSVRELQHYALDIAEQVTKYWSLDSHDPVYVTLLRQAESTDRGSIITSLRALSRISLNLEVKNRLGNVPAKLLQSICDWLLVDDEDLRNACLDFLYQFTAILENVEQLVHAVNIETLVYQLSRLLMYNATLTESKNGAKNKSQSVQAAESAPKLSQAIIDRLVVLDEPERSSQWLKTCYEEDPSGEITQIDLWRAYNDAFLNALSRQEHQKSLMQAKEFITNVSTTFTGAQAQVVTSGQGAKYTIRGIRPRAVPVSPRSQRPYIRCQWHTSSHDITDPSSSECSEYTSQPKDMYEHILAAHLNIPRDTITGEWSLEIKPEVNGGGTPLETRYNCHWARCRHFAATNGNTDARQVGKHIRTHLPDDSAKSVIRNKYNRTEKLAEPQAPVPGGPTPAHTQAVPWPVKWSVTATDERSDAAGLPLASVLVMRNLARQMAKIKYTDRGRQGTPGGRKRYREDDDDEGEPQKGGWVQKAFYPIMDHIFYVMANNLILKDYMTSLWQAVVTGGGAGIIQPTQPEQHS</sequence>
<feature type="domain" description="ARID" evidence="6">
    <location>
        <begin position="14"/>
        <end position="111"/>
    </location>
</feature>
<dbReference type="OrthoDB" id="338531at2759"/>
<dbReference type="InterPro" id="IPR003150">
    <property type="entry name" value="DNA-bd_RFX"/>
</dbReference>
<evidence type="ECO:0000256" key="1">
    <source>
        <dbReference type="ARBA" id="ARBA00022853"/>
    </source>
</evidence>
<dbReference type="GO" id="GO:0006355">
    <property type="term" value="P:regulation of DNA-templated transcription"/>
    <property type="evidence" value="ECO:0007669"/>
    <property type="project" value="InterPro"/>
</dbReference>
<gene>
    <name evidence="8" type="ORF">EJ05DRAFT_474178</name>
</gene>
<evidence type="ECO:0000256" key="2">
    <source>
        <dbReference type="ARBA" id="ARBA00023015"/>
    </source>
</evidence>
<dbReference type="InterPro" id="IPR001606">
    <property type="entry name" value="ARID_dom"/>
</dbReference>
<feature type="region of interest" description="Disordered" evidence="5">
    <location>
        <begin position="889"/>
        <end position="919"/>
    </location>
</feature>
<accession>A0A6A6WDN2</accession>
<dbReference type="AlphaFoldDB" id="A0A6A6WDN2"/>
<dbReference type="Gene3D" id="1.10.150.60">
    <property type="entry name" value="ARID DNA-binding domain"/>
    <property type="match status" value="1"/>
</dbReference>